<reference evidence="4 5" key="1">
    <citation type="submission" date="2019-04" db="EMBL/GenBank/DDBJ databases">
        <title>Comparative genomics and transcriptomics to analyze fruiting body development in filamentous ascomycetes.</title>
        <authorList>
            <consortium name="DOE Joint Genome Institute"/>
            <person name="Lutkenhaus R."/>
            <person name="Traeger S."/>
            <person name="Breuer J."/>
            <person name="Kuo A."/>
            <person name="Lipzen A."/>
            <person name="Pangilinan J."/>
            <person name="Dilworth D."/>
            <person name="Sandor L."/>
            <person name="Poggeler S."/>
            <person name="Barry K."/>
            <person name="Grigoriev I.V."/>
            <person name="Nowrousian M."/>
        </authorList>
    </citation>
    <scope>NUCLEOTIDE SEQUENCE [LARGE SCALE GENOMIC DNA]</scope>
    <source>
        <strain evidence="4 5">CBS 389.68</strain>
    </source>
</reference>
<organism evidence="4 5">
    <name type="scientific">Ascodesmis nigricans</name>
    <dbReference type="NCBI Taxonomy" id="341454"/>
    <lineage>
        <taxon>Eukaryota</taxon>
        <taxon>Fungi</taxon>
        <taxon>Dikarya</taxon>
        <taxon>Ascomycota</taxon>
        <taxon>Pezizomycotina</taxon>
        <taxon>Pezizomycetes</taxon>
        <taxon>Pezizales</taxon>
        <taxon>Ascodesmidaceae</taxon>
        <taxon>Ascodesmis</taxon>
    </lineage>
</organism>
<evidence type="ECO:0000256" key="1">
    <source>
        <dbReference type="PROSITE-ProRule" id="PRU00267"/>
    </source>
</evidence>
<feature type="compositionally biased region" description="Basic and acidic residues" evidence="2">
    <location>
        <begin position="60"/>
        <end position="69"/>
    </location>
</feature>
<dbReference type="SUPFAM" id="SSF47095">
    <property type="entry name" value="HMG-box"/>
    <property type="match status" value="1"/>
</dbReference>
<feature type="region of interest" description="Disordered" evidence="2">
    <location>
        <begin position="52"/>
        <end position="89"/>
    </location>
</feature>
<evidence type="ECO:0000313" key="5">
    <source>
        <dbReference type="Proteomes" id="UP000298138"/>
    </source>
</evidence>
<dbReference type="EMBL" id="ML220113">
    <property type="protein sequence ID" value="TGZ83562.1"/>
    <property type="molecule type" value="Genomic_DNA"/>
</dbReference>
<gene>
    <name evidence="4" type="ORF">EX30DRAFT_338189</name>
</gene>
<dbReference type="Proteomes" id="UP000298138">
    <property type="component" value="Unassembled WGS sequence"/>
</dbReference>
<accession>A0A4S2N2W6</accession>
<sequence length="339" mass="36640">MAQLRHAADDATRTALAYFELMTGDSIMRVTGGSSNGVPPLVSSILNEYSRAHSLAPGARHTDEDDDGKKKRKRNVKPKDPNAPKKPATPFLLFCQTGRETVKGDLGPDASYQEVQDELKKRWNTEANKEEWSTLYQKRLAEWKAEKKEYDTQKEAGAAQVATAAAVAPMATVPVAIRGPVSPAASRTSLGFTAVNTLAKPGSAPAAEAGEEEEEEEEEDEEDEDEDEETAVSGKPEATEEAGSESESSLSEPPPKAKNSAKKNKNKATPIKPPTAVSSPIVAPKEAPITPAEQPKKKRGRPPKRPVEEPSNETIEVAQPAETPKRKRNKRRKSGASAE</sequence>
<dbReference type="InterPro" id="IPR036910">
    <property type="entry name" value="HMG_box_dom_sf"/>
</dbReference>
<dbReference type="PROSITE" id="PS50118">
    <property type="entry name" value="HMG_BOX_2"/>
    <property type="match status" value="1"/>
</dbReference>
<evidence type="ECO:0000259" key="3">
    <source>
        <dbReference type="PROSITE" id="PS50118"/>
    </source>
</evidence>
<dbReference type="Gene3D" id="1.10.30.10">
    <property type="entry name" value="High mobility group box domain"/>
    <property type="match status" value="1"/>
</dbReference>
<dbReference type="GO" id="GO:0005634">
    <property type="term" value="C:nucleus"/>
    <property type="evidence" value="ECO:0007669"/>
    <property type="project" value="UniProtKB-UniRule"/>
</dbReference>
<dbReference type="Pfam" id="PF00505">
    <property type="entry name" value="HMG_box"/>
    <property type="match status" value="1"/>
</dbReference>
<dbReference type="GO" id="GO:0003677">
    <property type="term" value="F:DNA binding"/>
    <property type="evidence" value="ECO:0007669"/>
    <property type="project" value="UniProtKB-UniRule"/>
</dbReference>
<dbReference type="InParanoid" id="A0A4S2N2W6"/>
<feature type="compositionally biased region" description="Acidic residues" evidence="2">
    <location>
        <begin position="209"/>
        <end position="230"/>
    </location>
</feature>
<dbReference type="OrthoDB" id="5550281at2759"/>
<dbReference type="InterPro" id="IPR009071">
    <property type="entry name" value="HMG_box_dom"/>
</dbReference>
<feature type="DNA-binding region" description="HMG box" evidence="1">
    <location>
        <begin position="84"/>
        <end position="151"/>
    </location>
</feature>
<name>A0A4S2N2W6_9PEZI</name>
<proteinExistence type="predicted"/>
<protein>
    <recommendedName>
        <fullName evidence="3">HMG box domain-containing protein</fullName>
    </recommendedName>
</protein>
<dbReference type="SMART" id="SM00398">
    <property type="entry name" value="HMG"/>
    <property type="match status" value="1"/>
</dbReference>
<feature type="region of interest" description="Disordered" evidence="2">
    <location>
        <begin position="198"/>
        <end position="339"/>
    </location>
</feature>
<feature type="compositionally biased region" description="Basic residues" evidence="2">
    <location>
        <begin position="325"/>
        <end position="339"/>
    </location>
</feature>
<dbReference type="STRING" id="341454.A0A4S2N2W6"/>
<evidence type="ECO:0000256" key="2">
    <source>
        <dbReference type="SAM" id="MobiDB-lite"/>
    </source>
</evidence>
<evidence type="ECO:0000313" key="4">
    <source>
        <dbReference type="EMBL" id="TGZ83562.1"/>
    </source>
</evidence>
<keyword evidence="1" id="KW-0539">Nucleus</keyword>
<dbReference type="AlphaFoldDB" id="A0A4S2N2W6"/>
<keyword evidence="1" id="KW-0238">DNA-binding</keyword>
<keyword evidence="5" id="KW-1185">Reference proteome</keyword>
<feature type="domain" description="HMG box" evidence="3">
    <location>
        <begin position="84"/>
        <end position="151"/>
    </location>
</feature>